<accession>A0A8S1WTD3</accession>
<keyword evidence="1" id="KW-1133">Transmembrane helix</keyword>
<gene>
    <name evidence="2" type="ORF">POCTA_138.1.T1040093</name>
</gene>
<reference evidence="2" key="1">
    <citation type="submission" date="2021-01" db="EMBL/GenBank/DDBJ databases">
        <authorList>
            <consortium name="Genoscope - CEA"/>
            <person name="William W."/>
        </authorList>
    </citation>
    <scope>NUCLEOTIDE SEQUENCE</scope>
</reference>
<organism evidence="2 3">
    <name type="scientific">Paramecium octaurelia</name>
    <dbReference type="NCBI Taxonomy" id="43137"/>
    <lineage>
        <taxon>Eukaryota</taxon>
        <taxon>Sar</taxon>
        <taxon>Alveolata</taxon>
        <taxon>Ciliophora</taxon>
        <taxon>Intramacronucleata</taxon>
        <taxon>Oligohymenophorea</taxon>
        <taxon>Peniculida</taxon>
        <taxon>Parameciidae</taxon>
        <taxon>Paramecium</taxon>
    </lineage>
</organism>
<evidence type="ECO:0000313" key="2">
    <source>
        <dbReference type="EMBL" id="CAD8193334.1"/>
    </source>
</evidence>
<dbReference type="Proteomes" id="UP000683925">
    <property type="component" value="Unassembled WGS sequence"/>
</dbReference>
<evidence type="ECO:0000313" key="3">
    <source>
        <dbReference type="Proteomes" id="UP000683925"/>
    </source>
</evidence>
<keyword evidence="3" id="KW-1185">Reference proteome</keyword>
<name>A0A8S1WTD3_PAROT</name>
<dbReference type="AlphaFoldDB" id="A0A8S1WTD3"/>
<keyword evidence="1" id="KW-0812">Transmembrane</keyword>
<sequence>MHSQANLHSKVTKKSIAQIISSPKSLESILKEQFQLHKTIYYCFLSPIQIFLQYFSASVRLYFFMTTIYQEKTMPSLMDKQVARLKTKF</sequence>
<proteinExistence type="predicted"/>
<dbReference type="EMBL" id="CAJJDP010000104">
    <property type="protein sequence ID" value="CAD8193334.1"/>
    <property type="molecule type" value="Genomic_DNA"/>
</dbReference>
<comment type="caution">
    <text evidence="2">The sequence shown here is derived from an EMBL/GenBank/DDBJ whole genome shotgun (WGS) entry which is preliminary data.</text>
</comment>
<protein>
    <submittedName>
        <fullName evidence="2">Uncharacterized protein</fullName>
    </submittedName>
</protein>
<keyword evidence="1" id="KW-0472">Membrane</keyword>
<evidence type="ECO:0000256" key="1">
    <source>
        <dbReference type="SAM" id="Phobius"/>
    </source>
</evidence>
<feature type="transmembrane region" description="Helical" evidence="1">
    <location>
        <begin position="39"/>
        <end position="63"/>
    </location>
</feature>